<proteinExistence type="predicted"/>
<evidence type="ECO:0000313" key="3">
    <source>
        <dbReference type="Proteomes" id="UP001608902"/>
    </source>
</evidence>
<gene>
    <name evidence="2" type="ORF">AB6A40_005564</name>
</gene>
<dbReference type="EMBL" id="JBGFUD010003587">
    <property type="protein sequence ID" value="MFH4978855.1"/>
    <property type="molecule type" value="Genomic_DNA"/>
</dbReference>
<dbReference type="AlphaFoldDB" id="A0ABD6ERG7"/>
<dbReference type="InterPro" id="IPR003892">
    <property type="entry name" value="CUE"/>
</dbReference>
<name>A0ABD6ERG7_9BILA</name>
<feature type="domain" description="CUE" evidence="1">
    <location>
        <begin position="1"/>
        <end position="42"/>
    </location>
</feature>
<sequence length="213" mass="23604">MCNATLLQELFPYLSTQQCCNVLSEADGDIDDAIDLALEISSSLVAETDGPIQWEVPNCTKDSILLARPEEDNESRSMPANCLSNTYPVSIQITLSKEGVPDDQVRYNICRVLEESGIRNCTIEQTRTCLQAAYEEQNVDVAVSGVLPACGLPIRESVEMFCRQFTSCSRANRSEVGGYQSTGCLCRLNCNCFQCLLLDYLPRYLNDSSQLGR</sequence>
<evidence type="ECO:0000259" key="1">
    <source>
        <dbReference type="PROSITE" id="PS51140"/>
    </source>
</evidence>
<organism evidence="2 3">
    <name type="scientific">Gnathostoma spinigerum</name>
    <dbReference type="NCBI Taxonomy" id="75299"/>
    <lineage>
        <taxon>Eukaryota</taxon>
        <taxon>Metazoa</taxon>
        <taxon>Ecdysozoa</taxon>
        <taxon>Nematoda</taxon>
        <taxon>Chromadorea</taxon>
        <taxon>Rhabditida</taxon>
        <taxon>Spirurina</taxon>
        <taxon>Gnathostomatomorpha</taxon>
        <taxon>Gnathostomatoidea</taxon>
        <taxon>Gnathostomatidae</taxon>
        <taxon>Gnathostoma</taxon>
    </lineage>
</organism>
<accession>A0ABD6ERG7</accession>
<evidence type="ECO:0000313" key="2">
    <source>
        <dbReference type="EMBL" id="MFH4978855.1"/>
    </source>
</evidence>
<reference evidence="2 3" key="1">
    <citation type="submission" date="2024-08" db="EMBL/GenBank/DDBJ databases">
        <title>Gnathostoma spinigerum genome.</title>
        <authorList>
            <person name="Gonzalez-Bertolin B."/>
            <person name="Monzon S."/>
            <person name="Zaballos A."/>
            <person name="Jimenez P."/>
            <person name="Dekumyoy P."/>
            <person name="Varona S."/>
            <person name="Cuesta I."/>
            <person name="Sumanam S."/>
            <person name="Adisakwattana P."/>
            <person name="Gasser R.B."/>
            <person name="Hernandez-Gonzalez A."/>
            <person name="Young N.D."/>
            <person name="Perteguer M.J."/>
        </authorList>
    </citation>
    <scope>NUCLEOTIDE SEQUENCE [LARGE SCALE GENOMIC DNA]</scope>
    <source>
        <strain evidence="2">AL3</strain>
        <tissue evidence="2">Liver</tissue>
    </source>
</reference>
<dbReference type="PROSITE" id="PS51140">
    <property type="entry name" value="CUE"/>
    <property type="match status" value="1"/>
</dbReference>
<dbReference type="Proteomes" id="UP001608902">
    <property type="component" value="Unassembled WGS sequence"/>
</dbReference>
<comment type="caution">
    <text evidence="2">The sequence shown here is derived from an EMBL/GenBank/DDBJ whole genome shotgun (WGS) entry which is preliminary data.</text>
</comment>
<keyword evidence="3" id="KW-1185">Reference proteome</keyword>
<protein>
    <recommendedName>
        <fullName evidence="1">CUE domain-containing protein</fullName>
    </recommendedName>
</protein>